<comment type="similarity">
    <text evidence="2">Belongs to the peptidase M14 family.</text>
</comment>
<dbReference type="PANTHER" id="PTHR12756">
    <property type="entry name" value="CYTOSOLIC CARBOXYPEPTIDASE"/>
    <property type="match status" value="1"/>
</dbReference>
<feature type="domain" description="Peptidase M14" evidence="3">
    <location>
        <begin position="110"/>
        <end position="374"/>
    </location>
</feature>
<dbReference type="Pfam" id="PF00246">
    <property type="entry name" value="Peptidase_M14"/>
    <property type="match status" value="1"/>
</dbReference>
<dbReference type="InterPro" id="IPR050821">
    <property type="entry name" value="Cytosolic_carboxypeptidase"/>
</dbReference>
<dbReference type="PANTHER" id="PTHR12756:SF11">
    <property type="entry name" value="CYTOSOLIC CARBOXYPEPTIDASE 1"/>
    <property type="match status" value="1"/>
</dbReference>
<evidence type="ECO:0000256" key="1">
    <source>
        <dbReference type="ARBA" id="ARBA00001947"/>
    </source>
</evidence>
<evidence type="ECO:0000256" key="2">
    <source>
        <dbReference type="PROSITE-ProRule" id="PRU01379"/>
    </source>
</evidence>
<organism evidence="4">
    <name type="scientific">uncultured Rhodospirillales bacterium HF4000_24M03</name>
    <dbReference type="NCBI Taxonomy" id="710788"/>
    <lineage>
        <taxon>Bacteria</taxon>
        <taxon>Pseudomonadati</taxon>
        <taxon>Pseudomonadota</taxon>
        <taxon>Alphaproteobacteria</taxon>
        <taxon>Rhodospirillales</taxon>
        <taxon>environmental samples</taxon>
    </lineage>
</organism>
<dbReference type="GO" id="GO:0008270">
    <property type="term" value="F:zinc ion binding"/>
    <property type="evidence" value="ECO:0007669"/>
    <property type="project" value="InterPro"/>
</dbReference>
<dbReference type="SUPFAM" id="SSF53187">
    <property type="entry name" value="Zn-dependent exopeptidases"/>
    <property type="match status" value="1"/>
</dbReference>
<accession>E0XW15</accession>
<comment type="cofactor">
    <cofactor evidence="1">
        <name>Zn(2+)</name>
        <dbReference type="ChEBI" id="CHEBI:29105"/>
    </cofactor>
</comment>
<name>E0XW15_9PROT</name>
<dbReference type="InterPro" id="IPR000834">
    <property type="entry name" value="Peptidase_M14"/>
</dbReference>
<keyword evidence="4" id="KW-0121">Carboxypeptidase</keyword>
<dbReference type="CDD" id="cd06234">
    <property type="entry name" value="M14_PaCCP-like"/>
    <property type="match status" value="1"/>
</dbReference>
<keyword evidence="4" id="KW-0645">Protease</keyword>
<dbReference type="PROSITE" id="PS52035">
    <property type="entry name" value="PEPTIDASE_M14"/>
    <property type="match status" value="1"/>
</dbReference>
<dbReference type="AlphaFoldDB" id="E0XW15"/>
<dbReference type="Gene3D" id="2.60.40.3120">
    <property type="match status" value="1"/>
</dbReference>
<dbReference type="Gene3D" id="3.40.630.10">
    <property type="entry name" value="Zn peptidases"/>
    <property type="match status" value="1"/>
</dbReference>
<evidence type="ECO:0000313" key="4">
    <source>
        <dbReference type="EMBL" id="ADI18606.1"/>
    </source>
</evidence>
<dbReference type="GO" id="GO:0006508">
    <property type="term" value="P:proteolysis"/>
    <property type="evidence" value="ECO:0007669"/>
    <property type="project" value="InterPro"/>
</dbReference>
<dbReference type="Pfam" id="PF18027">
    <property type="entry name" value="Pepdidase_M14_N"/>
    <property type="match status" value="1"/>
</dbReference>
<reference evidence="4" key="1">
    <citation type="journal article" date="2011" name="Environ. Microbiol.">
        <title>Time-series analyses of Monterey Bay coastal microbial picoplankton using a 'genome proxy' microarray.</title>
        <authorList>
            <person name="Rich V.I."/>
            <person name="Pham V.D."/>
            <person name="Eppley J."/>
            <person name="Shi Y."/>
            <person name="DeLong E.F."/>
        </authorList>
    </citation>
    <scope>NUCLEOTIDE SEQUENCE</scope>
</reference>
<feature type="active site" description="Proton donor/acceptor" evidence="2">
    <location>
        <position position="335"/>
    </location>
</feature>
<protein>
    <submittedName>
        <fullName evidence="4">Predicted carboxypeptidase</fullName>
    </submittedName>
</protein>
<sequence length="376" mass="41341">MHISAAFDSGNIEIIDTSDPSAVRLAIRKDTNSDFFQWFHFRAVGVRATPCAFRIENAGAASFTRGWEDYRAVASYDRIDWFRVPAQYDGVVLTIRHTPERDAVYYAYFAPYSGERHADAMARYQTSPRIAHAVLGQTLDGADLDLLIVGEPGTGKPVCWTIGRQHPGETQASWWMEGFLDRLSDEADPVARAVLDMAVLYVVANMNPDGSRRGNLRVNAAGANLNREWAEPSMETSPEVYLTRECMRATGVDFCLDVHGDEALPYIFIAGAGGIPSLSDRQVALKKTYDAALMRASPDYQTEKGYPSAPPGKGNLTMCSSHVAEHFGALSMTLEMPFKDNANASDPRHGWSPDRCRRLGAAGLDALLAVVADLRD</sequence>
<dbReference type="EMBL" id="GU474895">
    <property type="protein sequence ID" value="ADI18606.1"/>
    <property type="molecule type" value="Genomic_DNA"/>
</dbReference>
<evidence type="ECO:0000259" key="3">
    <source>
        <dbReference type="PROSITE" id="PS52035"/>
    </source>
</evidence>
<dbReference type="GO" id="GO:0004181">
    <property type="term" value="F:metallocarboxypeptidase activity"/>
    <property type="evidence" value="ECO:0007669"/>
    <property type="project" value="InterPro"/>
</dbReference>
<keyword evidence="4" id="KW-0378">Hydrolase</keyword>
<proteinExistence type="inferred from homology"/>
<dbReference type="InterPro" id="IPR040626">
    <property type="entry name" value="Pepdidase_M14_N"/>
</dbReference>